<dbReference type="AlphaFoldDB" id="A0A0L6UQG3"/>
<evidence type="ECO:0000313" key="2">
    <source>
        <dbReference type="Proteomes" id="UP000037035"/>
    </source>
</evidence>
<gene>
    <name evidence="1" type="ORF">VP01_4603g1</name>
</gene>
<dbReference type="Proteomes" id="UP000037035">
    <property type="component" value="Unassembled WGS sequence"/>
</dbReference>
<keyword evidence="2" id="KW-1185">Reference proteome</keyword>
<dbReference type="VEuPathDB" id="FungiDB:VP01_4603g1"/>
<name>A0A0L6UQG3_9BASI</name>
<accession>A0A0L6UQG3</accession>
<evidence type="ECO:0000313" key="1">
    <source>
        <dbReference type="EMBL" id="KNZ50085.1"/>
    </source>
</evidence>
<dbReference type="EMBL" id="LAVV01009728">
    <property type="protein sequence ID" value="KNZ50085.1"/>
    <property type="molecule type" value="Genomic_DNA"/>
</dbReference>
<sequence length="100" mass="11420">MINLGHHTGKIFSKMFYNVLNGHQCLKKLHKITSNNVSTKSMMALELQTMIPSFNMKEKLLVFISHVINLHCKKNSLNCLHLTCSMLQPSFHSNSTCLNM</sequence>
<reference evidence="1 2" key="1">
    <citation type="submission" date="2015-08" db="EMBL/GenBank/DDBJ databases">
        <title>Next Generation Sequencing and Analysis of the Genome of Puccinia sorghi L Schw, the Causal Agent of Maize Common Rust.</title>
        <authorList>
            <person name="Rochi L."/>
            <person name="Burguener G."/>
            <person name="Darino M."/>
            <person name="Turjanski A."/>
            <person name="Kreff E."/>
            <person name="Dieguez M.J."/>
            <person name="Sacco F."/>
        </authorList>
    </citation>
    <scope>NUCLEOTIDE SEQUENCE [LARGE SCALE GENOMIC DNA]</scope>
    <source>
        <strain evidence="1 2">RO10H11247</strain>
    </source>
</reference>
<proteinExistence type="predicted"/>
<protein>
    <submittedName>
        <fullName evidence="1">Uncharacterized protein</fullName>
    </submittedName>
</protein>
<comment type="caution">
    <text evidence="1">The sequence shown here is derived from an EMBL/GenBank/DDBJ whole genome shotgun (WGS) entry which is preliminary data.</text>
</comment>
<organism evidence="1 2">
    <name type="scientific">Puccinia sorghi</name>
    <dbReference type="NCBI Taxonomy" id="27349"/>
    <lineage>
        <taxon>Eukaryota</taxon>
        <taxon>Fungi</taxon>
        <taxon>Dikarya</taxon>
        <taxon>Basidiomycota</taxon>
        <taxon>Pucciniomycotina</taxon>
        <taxon>Pucciniomycetes</taxon>
        <taxon>Pucciniales</taxon>
        <taxon>Pucciniaceae</taxon>
        <taxon>Puccinia</taxon>
    </lineage>
</organism>